<evidence type="ECO:0000313" key="2">
    <source>
        <dbReference type="Proteomes" id="UP000886523"/>
    </source>
</evidence>
<sequence>MKKLLVCCGPGYCLFLCKILTLHGLRLSHQGSPSVSIWIYLYQANHKKSRKPFSTPPPPSCAIKCLPKHRAGPRRTCRRPLKSAVT</sequence>
<reference evidence="1" key="1">
    <citation type="journal article" date="2020" name="Nat. Commun.">
        <title>Large-scale genome sequencing of mycorrhizal fungi provides insights into the early evolution of symbiotic traits.</title>
        <authorList>
            <person name="Miyauchi S."/>
            <person name="Kiss E."/>
            <person name="Kuo A."/>
            <person name="Drula E."/>
            <person name="Kohler A."/>
            <person name="Sanchez-Garcia M."/>
            <person name="Morin E."/>
            <person name="Andreopoulos B."/>
            <person name="Barry K.W."/>
            <person name="Bonito G."/>
            <person name="Buee M."/>
            <person name="Carver A."/>
            <person name="Chen C."/>
            <person name="Cichocki N."/>
            <person name="Clum A."/>
            <person name="Culley D."/>
            <person name="Crous P.W."/>
            <person name="Fauchery L."/>
            <person name="Girlanda M."/>
            <person name="Hayes R.D."/>
            <person name="Keri Z."/>
            <person name="LaButti K."/>
            <person name="Lipzen A."/>
            <person name="Lombard V."/>
            <person name="Magnuson J."/>
            <person name="Maillard F."/>
            <person name="Murat C."/>
            <person name="Nolan M."/>
            <person name="Ohm R.A."/>
            <person name="Pangilinan J."/>
            <person name="Pereira M.F."/>
            <person name="Perotto S."/>
            <person name="Peter M."/>
            <person name="Pfister S."/>
            <person name="Riley R."/>
            <person name="Sitrit Y."/>
            <person name="Stielow J.B."/>
            <person name="Szollosi G."/>
            <person name="Zifcakova L."/>
            <person name="Stursova M."/>
            <person name="Spatafora J.W."/>
            <person name="Tedersoo L."/>
            <person name="Vaario L.M."/>
            <person name="Yamada A."/>
            <person name="Yan M."/>
            <person name="Wang P."/>
            <person name="Xu J."/>
            <person name="Bruns T."/>
            <person name="Baldrian P."/>
            <person name="Vilgalys R."/>
            <person name="Dunand C."/>
            <person name="Henrissat B."/>
            <person name="Grigoriev I.V."/>
            <person name="Hibbett D."/>
            <person name="Nagy L.G."/>
            <person name="Martin F.M."/>
        </authorList>
    </citation>
    <scope>NUCLEOTIDE SEQUENCE</scope>
    <source>
        <strain evidence="1">UP504</strain>
    </source>
</reference>
<organism evidence="1 2">
    <name type="scientific">Hydnum rufescens UP504</name>
    <dbReference type="NCBI Taxonomy" id="1448309"/>
    <lineage>
        <taxon>Eukaryota</taxon>
        <taxon>Fungi</taxon>
        <taxon>Dikarya</taxon>
        <taxon>Basidiomycota</taxon>
        <taxon>Agaricomycotina</taxon>
        <taxon>Agaricomycetes</taxon>
        <taxon>Cantharellales</taxon>
        <taxon>Hydnaceae</taxon>
        <taxon>Hydnum</taxon>
    </lineage>
</organism>
<keyword evidence="2" id="KW-1185">Reference proteome</keyword>
<proteinExistence type="predicted"/>
<accession>A0A9P6AWD0</accession>
<name>A0A9P6AWD0_9AGAM</name>
<gene>
    <name evidence="1" type="ORF">BS47DRAFT_978891</name>
</gene>
<comment type="caution">
    <text evidence="1">The sequence shown here is derived from an EMBL/GenBank/DDBJ whole genome shotgun (WGS) entry which is preliminary data.</text>
</comment>
<dbReference type="AlphaFoldDB" id="A0A9P6AWD0"/>
<evidence type="ECO:0000313" key="1">
    <source>
        <dbReference type="EMBL" id="KAF9513208.1"/>
    </source>
</evidence>
<dbReference type="EMBL" id="MU128975">
    <property type="protein sequence ID" value="KAF9513208.1"/>
    <property type="molecule type" value="Genomic_DNA"/>
</dbReference>
<dbReference type="Proteomes" id="UP000886523">
    <property type="component" value="Unassembled WGS sequence"/>
</dbReference>
<protein>
    <submittedName>
        <fullName evidence="1">Uncharacterized protein</fullName>
    </submittedName>
</protein>